<evidence type="ECO:0000256" key="5">
    <source>
        <dbReference type="ARBA" id="ARBA00023004"/>
    </source>
</evidence>
<dbReference type="GO" id="GO:0008395">
    <property type="term" value="F:steroid hydroxylase activity"/>
    <property type="evidence" value="ECO:0007669"/>
    <property type="project" value="TreeGrafter"/>
</dbReference>
<dbReference type="GO" id="GO:0020037">
    <property type="term" value="F:heme binding"/>
    <property type="evidence" value="ECO:0007669"/>
    <property type="project" value="InterPro"/>
</dbReference>
<keyword evidence="2" id="KW-0349">Heme</keyword>
<reference evidence="7" key="1">
    <citation type="submission" date="2020-05" db="EMBL/GenBank/DDBJ databases">
        <authorList>
            <person name="Chiriac C."/>
            <person name="Salcher M."/>
            <person name="Ghai R."/>
            <person name="Kavagutti S V."/>
        </authorList>
    </citation>
    <scope>NUCLEOTIDE SEQUENCE</scope>
</reference>
<gene>
    <name evidence="7" type="ORF">UFOPK1358_00209</name>
</gene>
<evidence type="ECO:0000256" key="3">
    <source>
        <dbReference type="ARBA" id="ARBA00022723"/>
    </source>
</evidence>
<dbReference type="InterPro" id="IPR002397">
    <property type="entry name" value="Cyt_P450_B"/>
</dbReference>
<proteinExistence type="inferred from homology"/>
<protein>
    <submittedName>
        <fullName evidence="7">Unannotated protein</fullName>
    </submittedName>
</protein>
<accession>A0A6J6AV21</accession>
<evidence type="ECO:0000313" key="7">
    <source>
        <dbReference type="EMBL" id="CAB4530344.1"/>
    </source>
</evidence>
<dbReference type="AlphaFoldDB" id="A0A6J6AV21"/>
<dbReference type="PRINTS" id="PR00359">
    <property type="entry name" value="BP450"/>
</dbReference>
<dbReference type="InterPro" id="IPR036396">
    <property type="entry name" value="Cyt_P450_sf"/>
</dbReference>
<organism evidence="7">
    <name type="scientific">freshwater metagenome</name>
    <dbReference type="NCBI Taxonomy" id="449393"/>
    <lineage>
        <taxon>unclassified sequences</taxon>
        <taxon>metagenomes</taxon>
        <taxon>ecological metagenomes</taxon>
    </lineage>
</organism>
<dbReference type="CDD" id="cd11033">
    <property type="entry name" value="CYP142-like"/>
    <property type="match status" value="1"/>
</dbReference>
<keyword evidence="4" id="KW-0560">Oxidoreductase</keyword>
<dbReference type="EMBL" id="CAEZSF010000010">
    <property type="protein sequence ID" value="CAB4530344.1"/>
    <property type="molecule type" value="Genomic_DNA"/>
</dbReference>
<dbReference type="GO" id="GO:0006707">
    <property type="term" value="P:cholesterol catabolic process"/>
    <property type="evidence" value="ECO:0007669"/>
    <property type="project" value="TreeGrafter"/>
</dbReference>
<keyword evidence="6" id="KW-0503">Monooxygenase</keyword>
<dbReference type="SUPFAM" id="SSF48264">
    <property type="entry name" value="Cytochrome P450"/>
    <property type="match status" value="1"/>
</dbReference>
<dbReference type="Pfam" id="PF00067">
    <property type="entry name" value="p450"/>
    <property type="match status" value="1"/>
</dbReference>
<name>A0A6J6AV21_9ZZZZ</name>
<sequence>MKLEDVDLLDLDRFAREEHHEMFTVLRAEDPVHWTPEPDGPGFWSITKHADVQLVNRDTDGFSAEAGGITLLESSTLDEGMDMRGKIMVMTDPPRHTRYRLLVNKGFTPRMIGLIEAHLEYRAELIVDTVIERGECEFVTELAAELPLQAIADIMGVAQEERHLLFDWSNRLVGSDDPEYNQDPEDKADALVAATELYMFASALGEARRNDPRDDVVTKLINAEINGDKLTPEEFELFILLLAVAGNETTRNATAHGMYAFMNYPEQFAKLREHPELMPSAVEEVLRWSSPVLYFRRQATRDFELRGKQIRAGDKIAMWHVSGNRDDEAFEDPFTFDITRSPNDHVAFGGGGAHYCLGANLAKLELRLLFNQLVNRTPDMRVAGPVERLRSNFIGGIKHIPVEFTPGERIHAPEPSLSS</sequence>
<keyword evidence="5" id="KW-0408">Iron</keyword>
<dbReference type="PANTHER" id="PTHR46696:SF4">
    <property type="entry name" value="BIOTIN BIOSYNTHESIS CYTOCHROME P450"/>
    <property type="match status" value="1"/>
</dbReference>
<evidence type="ECO:0000256" key="2">
    <source>
        <dbReference type="ARBA" id="ARBA00022617"/>
    </source>
</evidence>
<dbReference type="FunFam" id="1.10.630.10:FF:000018">
    <property type="entry name" value="Cytochrome P450 monooxygenase"/>
    <property type="match status" value="1"/>
</dbReference>
<dbReference type="GO" id="GO:0005506">
    <property type="term" value="F:iron ion binding"/>
    <property type="evidence" value="ECO:0007669"/>
    <property type="project" value="InterPro"/>
</dbReference>
<dbReference type="GO" id="GO:0036199">
    <property type="term" value="F:cholest-4-en-3-one 26-monooxygenase activity"/>
    <property type="evidence" value="ECO:0007669"/>
    <property type="project" value="TreeGrafter"/>
</dbReference>
<evidence type="ECO:0000256" key="1">
    <source>
        <dbReference type="ARBA" id="ARBA00010617"/>
    </source>
</evidence>
<evidence type="ECO:0000256" key="6">
    <source>
        <dbReference type="ARBA" id="ARBA00023033"/>
    </source>
</evidence>
<dbReference type="PANTHER" id="PTHR46696">
    <property type="entry name" value="P450, PUTATIVE (EUROFUNG)-RELATED"/>
    <property type="match status" value="1"/>
</dbReference>
<comment type="similarity">
    <text evidence="1">Belongs to the cytochrome P450 family.</text>
</comment>
<dbReference type="InterPro" id="IPR001128">
    <property type="entry name" value="Cyt_P450"/>
</dbReference>
<evidence type="ECO:0000256" key="4">
    <source>
        <dbReference type="ARBA" id="ARBA00023002"/>
    </source>
</evidence>
<dbReference type="Gene3D" id="1.10.630.10">
    <property type="entry name" value="Cytochrome P450"/>
    <property type="match status" value="1"/>
</dbReference>
<keyword evidence="3" id="KW-0479">Metal-binding</keyword>